<proteinExistence type="predicted"/>
<reference evidence="2 3" key="1">
    <citation type="journal article" date="2019" name="Int. J. Syst. Evol. Microbiol.">
        <title>Clostridium fermenticellae sp. nov., isolated from the mud in a fermentation cellar for the production of the Chinese liquor, baijiu.</title>
        <authorList>
            <person name="Xu P.X."/>
            <person name="Chai L.J."/>
            <person name="Qiu T."/>
            <person name="Zhang X.J."/>
            <person name="Lu Z.M."/>
            <person name="Xiao C."/>
            <person name="Wang S.T."/>
            <person name="Shen C.H."/>
            <person name="Shi J.S."/>
            <person name="Xu Z.H."/>
        </authorList>
    </citation>
    <scope>NUCLEOTIDE SEQUENCE [LARGE SCALE GENOMIC DNA]</scope>
    <source>
        <strain evidence="2 3">JN500901</strain>
    </source>
</reference>
<accession>A0A386H6S8</accession>
<keyword evidence="1" id="KW-1133">Transmembrane helix</keyword>
<keyword evidence="1" id="KW-0812">Transmembrane</keyword>
<dbReference type="RefSeq" id="WP_119973924.1">
    <property type="nucleotide sequence ID" value="NZ_CP032416.1"/>
</dbReference>
<keyword evidence="3" id="KW-1185">Reference proteome</keyword>
<dbReference type="Proteomes" id="UP000266301">
    <property type="component" value="Chromosome"/>
</dbReference>
<feature type="transmembrane region" description="Helical" evidence="1">
    <location>
        <begin position="6"/>
        <end position="25"/>
    </location>
</feature>
<organism evidence="2 3">
    <name type="scientific">Clostridium fermenticellae</name>
    <dbReference type="NCBI Taxonomy" id="2068654"/>
    <lineage>
        <taxon>Bacteria</taxon>
        <taxon>Bacillati</taxon>
        <taxon>Bacillota</taxon>
        <taxon>Clostridia</taxon>
        <taxon>Eubacteriales</taxon>
        <taxon>Clostridiaceae</taxon>
        <taxon>Clostridium</taxon>
    </lineage>
</organism>
<gene>
    <name evidence="2" type="ORF">D4Z93_12300</name>
</gene>
<name>A0A386H6S8_9CLOT</name>
<evidence type="ECO:0000313" key="3">
    <source>
        <dbReference type="Proteomes" id="UP000266301"/>
    </source>
</evidence>
<dbReference type="KEGG" id="cfer:D4Z93_12300"/>
<dbReference type="AlphaFoldDB" id="A0A386H6S8"/>
<evidence type="ECO:0000256" key="1">
    <source>
        <dbReference type="SAM" id="Phobius"/>
    </source>
</evidence>
<keyword evidence="1" id="KW-0472">Membrane</keyword>
<dbReference type="Pfam" id="PF14276">
    <property type="entry name" value="DUF4363"/>
    <property type="match status" value="1"/>
</dbReference>
<dbReference type="OrthoDB" id="3034917at2"/>
<dbReference type="EMBL" id="CP032416">
    <property type="protein sequence ID" value="AYD41250.1"/>
    <property type="molecule type" value="Genomic_DNA"/>
</dbReference>
<sequence length="126" mass="14676">MRNVIISFSIFVCIIAISVFSVIHINKICNNFEYLNTIIENQIDHNSFDTAYKTSIHFLNDWNKHSSILYMFTNHAEIDNIDNEVSKLTQYIKCKNKSEALASTHTIKVFLENISDNEKINIQNIF</sequence>
<protein>
    <submittedName>
        <fullName evidence="2">DUF4363 family protein</fullName>
    </submittedName>
</protein>
<evidence type="ECO:0000313" key="2">
    <source>
        <dbReference type="EMBL" id="AYD41250.1"/>
    </source>
</evidence>
<dbReference type="InterPro" id="IPR025373">
    <property type="entry name" value="DUF4363"/>
</dbReference>